<keyword evidence="10" id="KW-1185">Reference proteome</keyword>
<sequence>MSRSIVAERYATGLFKAAQEQGVLLAVHTDVRELQAALSGNKGFEELMSLPQLSLNKKRELIANILPGAQALLLNALYVMLDADRMDELSDVLEDFHQLANAASGVAEATVYAIRPLTEQEETAISSAFAHKVGKQSLQLKTIIEPKLIGGIRLQIGNRIFDSSISSKLTKLQRTLIG</sequence>
<dbReference type="Gene3D" id="1.10.520.20">
    <property type="entry name" value="N-terminal domain of the delta subunit of the F1F0-ATP synthase"/>
    <property type="match status" value="1"/>
</dbReference>
<dbReference type="PRINTS" id="PR00125">
    <property type="entry name" value="ATPASEDELTA"/>
</dbReference>
<evidence type="ECO:0000256" key="8">
    <source>
        <dbReference type="HAMAP-Rule" id="MF_01416"/>
    </source>
</evidence>
<dbReference type="Pfam" id="PF00213">
    <property type="entry name" value="OSCP"/>
    <property type="match status" value="1"/>
</dbReference>
<organism evidence="9 10">
    <name type="scientific">Sporosarcina gallistercoris</name>
    <dbReference type="NCBI Taxonomy" id="2762245"/>
    <lineage>
        <taxon>Bacteria</taxon>
        <taxon>Bacillati</taxon>
        <taxon>Bacillota</taxon>
        <taxon>Bacilli</taxon>
        <taxon>Bacillales</taxon>
        <taxon>Caryophanaceae</taxon>
        <taxon>Sporosarcina</taxon>
    </lineage>
</organism>
<evidence type="ECO:0000256" key="2">
    <source>
        <dbReference type="ARBA" id="ARBA00022448"/>
    </source>
</evidence>
<dbReference type="InterPro" id="IPR000711">
    <property type="entry name" value="ATPase_OSCP/dsu"/>
</dbReference>
<keyword evidence="8" id="KW-1003">Cell membrane</keyword>
<dbReference type="SUPFAM" id="SSF47928">
    <property type="entry name" value="N-terminal domain of the delta subunit of the F1F0-ATP synthase"/>
    <property type="match status" value="1"/>
</dbReference>
<dbReference type="HAMAP" id="MF_01416">
    <property type="entry name" value="ATP_synth_delta_bact"/>
    <property type="match status" value="1"/>
</dbReference>
<dbReference type="InterPro" id="IPR026015">
    <property type="entry name" value="ATP_synth_OSCP/delta_N_sf"/>
</dbReference>
<comment type="caution">
    <text evidence="9">The sequence shown here is derived from an EMBL/GenBank/DDBJ whole genome shotgun (WGS) entry which is preliminary data.</text>
</comment>
<comment type="function">
    <text evidence="8">This protein is part of the stalk that links CF(0) to CF(1). It either transmits conformational changes from CF(0) to CF(1) or is implicated in proton conduction.</text>
</comment>
<keyword evidence="3 8" id="KW-0375">Hydrogen ion transport</keyword>
<dbReference type="InterPro" id="IPR020781">
    <property type="entry name" value="ATPase_OSCP/d_CS"/>
</dbReference>
<keyword evidence="5 8" id="KW-0472">Membrane</keyword>
<reference evidence="9 10" key="1">
    <citation type="submission" date="2020-08" db="EMBL/GenBank/DDBJ databases">
        <title>A Genomic Blueprint of the Chicken Gut Microbiome.</title>
        <authorList>
            <person name="Gilroy R."/>
            <person name="Ravi A."/>
            <person name="Getino M."/>
            <person name="Pursley I."/>
            <person name="Horton D.L."/>
            <person name="Alikhan N.-F."/>
            <person name="Baker D."/>
            <person name="Gharbi K."/>
            <person name="Hall N."/>
            <person name="Watson M."/>
            <person name="Adriaenssens E.M."/>
            <person name="Foster-Nyarko E."/>
            <person name="Jarju S."/>
            <person name="Secka A."/>
            <person name="Antonio M."/>
            <person name="Oren A."/>
            <person name="Chaudhuri R."/>
            <person name="La Ragione R.M."/>
            <person name="Hildebrand F."/>
            <person name="Pallen M.J."/>
        </authorList>
    </citation>
    <scope>NUCLEOTIDE SEQUENCE [LARGE SCALE GENOMIC DNA]</scope>
    <source>
        <strain evidence="9 10">Sa3CUA8</strain>
    </source>
</reference>
<evidence type="ECO:0000256" key="7">
    <source>
        <dbReference type="ARBA" id="ARBA00023310"/>
    </source>
</evidence>
<dbReference type="EMBL" id="JACSQY010000010">
    <property type="protein sequence ID" value="MBD7909167.1"/>
    <property type="molecule type" value="Genomic_DNA"/>
</dbReference>
<evidence type="ECO:0000313" key="10">
    <source>
        <dbReference type="Proteomes" id="UP000659496"/>
    </source>
</evidence>
<dbReference type="PROSITE" id="PS00389">
    <property type="entry name" value="ATPASE_DELTA"/>
    <property type="match status" value="1"/>
</dbReference>
<dbReference type="NCBIfam" id="NF004403">
    <property type="entry name" value="PRK05758.2-4"/>
    <property type="match status" value="1"/>
</dbReference>
<evidence type="ECO:0000256" key="3">
    <source>
        <dbReference type="ARBA" id="ARBA00022781"/>
    </source>
</evidence>
<dbReference type="PANTHER" id="PTHR11910">
    <property type="entry name" value="ATP SYNTHASE DELTA CHAIN"/>
    <property type="match status" value="1"/>
</dbReference>
<dbReference type="RefSeq" id="WP_191691095.1">
    <property type="nucleotide sequence ID" value="NZ_JACSQY010000010.1"/>
</dbReference>
<keyword evidence="4 8" id="KW-0406">Ion transport</keyword>
<comment type="similarity">
    <text evidence="8">Belongs to the ATPase delta chain family.</text>
</comment>
<evidence type="ECO:0000256" key="6">
    <source>
        <dbReference type="ARBA" id="ARBA00023196"/>
    </source>
</evidence>
<keyword evidence="6 8" id="KW-0139">CF(1)</keyword>
<evidence type="ECO:0000256" key="5">
    <source>
        <dbReference type="ARBA" id="ARBA00023136"/>
    </source>
</evidence>
<evidence type="ECO:0000256" key="1">
    <source>
        <dbReference type="ARBA" id="ARBA00004370"/>
    </source>
</evidence>
<protein>
    <recommendedName>
        <fullName evidence="8">ATP synthase subunit delta</fullName>
    </recommendedName>
    <alternativeName>
        <fullName evidence="8">ATP synthase F(1) sector subunit delta</fullName>
    </alternativeName>
    <alternativeName>
        <fullName evidence="8">F-type ATPase subunit delta</fullName>
        <shortName evidence="8">F-ATPase subunit delta</shortName>
    </alternativeName>
</protein>
<comment type="subcellular location">
    <subcellularLocation>
        <location evidence="8">Cell membrane</location>
        <topology evidence="8">Peripheral membrane protein</topology>
    </subcellularLocation>
    <subcellularLocation>
        <location evidence="1">Membrane</location>
    </subcellularLocation>
</comment>
<evidence type="ECO:0000313" key="9">
    <source>
        <dbReference type="EMBL" id="MBD7909167.1"/>
    </source>
</evidence>
<keyword evidence="2 8" id="KW-0813">Transport</keyword>
<name>A0ABR8PLU9_9BACL</name>
<gene>
    <name evidence="8" type="primary">atpH</name>
    <name evidence="9" type="ORF">H9659_12600</name>
</gene>
<keyword evidence="7 8" id="KW-0066">ATP synthesis</keyword>
<dbReference type="Proteomes" id="UP000659496">
    <property type="component" value="Unassembled WGS sequence"/>
</dbReference>
<comment type="function">
    <text evidence="8">F(1)F(0) ATP synthase produces ATP from ADP in the presence of a proton or sodium gradient. F-type ATPases consist of two structural domains, F(1) containing the extramembraneous catalytic core and F(0) containing the membrane proton channel, linked together by a central stalk and a peripheral stalk. During catalysis, ATP synthesis in the catalytic domain of F(1) is coupled via a rotary mechanism of the central stalk subunits to proton translocation.</text>
</comment>
<accession>A0ABR8PLU9</accession>
<proteinExistence type="inferred from homology"/>
<dbReference type="NCBIfam" id="TIGR01145">
    <property type="entry name" value="ATP_synt_delta"/>
    <property type="match status" value="1"/>
</dbReference>
<evidence type="ECO:0000256" key="4">
    <source>
        <dbReference type="ARBA" id="ARBA00023065"/>
    </source>
</evidence>